<dbReference type="PANTHER" id="PTHR38926">
    <property type="entry name" value="F-BOX DOMAIN CONTAINING PROTEIN, EXPRESSED"/>
    <property type="match status" value="1"/>
</dbReference>
<dbReference type="EMBL" id="JAPEVG010000083">
    <property type="protein sequence ID" value="KAJ8487190.1"/>
    <property type="molecule type" value="Genomic_DNA"/>
</dbReference>
<reference evidence="1" key="1">
    <citation type="submission" date="2022-11" db="EMBL/GenBank/DDBJ databases">
        <title>Genome Sequence of Cubamyces cubensis.</title>
        <authorList>
            <person name="Buettner E."/>
        </authorList>
    </citation>
    <scope>NUCLEOTIDE SEQUENCE</scope>
    <source>
        <strain evidence="1">MPL-01</strain>
    </source>
</reference>
<name>A0AAD7XAD0_9APHY</name>
<protein>
    <recommendedName>
        <fullName evidence="3">F-box domain-containing protein</fullName>
    </recommendedName>
</protein>
<evidence type="ECO:0008006" key="3">
    <source>
        <dbReference type="Google" id="ProtNLM"/>
    </source>
</evidence>
<gene>
    <name evidence="1" type="ORF">ONZ51_g4331</name>
</gene>
<organism evidence="1 2">
    <name type="scientific">Trametes cubensis</name>
    <dbReference type="NCBI Taxonomy" id="1111947"/>
    <lineage>
        <taxon>Eukaryota</taxon>
        <taxon>Fungi</taxon>
        <taxon>Dikarya</taxon>
        <taxon>Basidiomycota</taxon>
        <taxon>Agaricomycotina</taxon>
        <taxon>Agaricomycetes</taxon>
        <taxon>Polyporales</taxon>
        <taxon>Polyporaceae</taxon>
        <taxon>Trametes</taxon>
    </lineage>
</organism>
<keyword evidence="2" id="KW-1185">Reference proteome</keyword>
<dbReference type="PANTHER" id="PTHR38926:SF5">
    <property type="entry name" value="F-BOX AND LEUCINE-RICH REPEAT PROTEIN 6"/>
    <property type="match status" value="1"/>
</dbReference>
<dbReference type="Gene3D" id="1.20.1280.50">
    <property type="match status" value="1"/>
</dbReference>
<dbReference type="Proteomes" id="UP001215151">
    <property type="component" value="Unassembled WGS sequence"/>
</dbReference>
<sequence length="576" mass="65427">MFEYLENVPLLTLLSALPSALRRDMKAHSLGREELTQADTIVSQTLRQIREQLNLLSPTARLPSEILSQCFENVLSCDLPECGELERLLEARTKATKRIAPIHPLITITHVCRRWRDIALDTPKLWACIDDETPTLMEVFLARSQNTSISIRTTMNDVSRIALVLSKHGSRMKLLNLTVEDQLASFIPPLLQFEAPLLECLAICSKTNSPPSFEDFTTLLFRKRELNLRALALVGLNPWLPGNCFPQLTHLKLSKFADHFLVEDNIPHLRQLLLSTPALQYLHIGKFGYGISINNVGDTIPLPALRALTFTESMFLPTLLLFAMLDLPKDVVVRLDTLKCVSASRSVPQFPIPSRELLSSLDCLEIVNELEELHLIARGPMSGLWIQARCVEGRWDEWLSHLTTFLPMPSIKKLHVSFMDSEVFIHLLPQFPHLMELVVLPRQEVLAGMIHGLKYAIQIVYETLARTDPIPVPQLQVLKIKARRTFSLALVETFVAMAKARHALGYPLHTVIIDVDPNEENEQRSKAAFLAAEPYIVKCLDLNSRIGTSCFVVDERWEDPEAERWWTLPDNERARF</sequence>
<comment type="caution">
    <text evidence="1">The sequence shown here is derived from an EMBL/GenBank/DDBJ whole genome shotgun (WGS) entry which is preliminary data.</text>
</comment>
<proteinExistence type="predicted"/>
<evidence type="ECO:0000313" key="2">
    <source>
        <dbReference type="Proteomes" id="UP001215151"/>
    </source>
</evidence>
<accession>A0AAD7XAD0</accession>
<evidence type="ECO:0000313" key="1">
    <source>
        <dbReference type="EMBL" id="KAJ8487190.1"/>
    </source>
</evidence>
<dbReference type="AlphaFoldDB" id="A0AAD7XAD0"/>